<keyword evidence="17" id="KW-1185">Reference proteome</keyword>
<comment type="subcellular location">
    <subcellularLocation>
        <location evidence="2">Cell membrane</location>
        <topology evidence="2">Multi-pass membrane protein</topology>
    </subcellularLocation>
</comment>
<keyword evidence="6" id="KW-0808">Transferase</keyword>
<keyword evidence="11 14" id="KW-1133">Transmembrane helix</keyword>
<feature type="domain" description="Histidine kinase" evidence="15">
    <location>
        <begin position="120"/>
        <end position="327"/>
    </location>
</feature>
<dbReference type="EC" id="2.7.13.3" evidence="3"/>
<evidence type="ECO:0000256" key="8">
    <source>
        <dbReference type="ARBA" id="ARBA00022741"/>
    </source>
</evidence>
<reference evidence="17" key="1">
    <citation type="submission" date="2017-01" db="EMBL/GenBank/DDBJ databases">
        <authorList>
            <person name="Varghese N."/>
            <person name="Submissions S."/>
        </authorList>
    </citation>
    <scope>NUCLEOTIDE SEQUENCE [LARGE SCALE GENOMIC DNA]</scope>
    <source>
        <strain evidence="17">DSM 45196</strain>
    </source>
</reference>
<dbReference type="Proteomes" id="UP000186795">
    <property type="component" value="Unassembled WGS sequence"/>
</dbReference>
<dbReference type="SMART" id="SM00387">
    <property type="entry name" value="HATPase_c"/>
    <property type="match status" value="1"/>
</dbReference>
<evidence type="ECO:0000256" key="13">
    <source>
        <dbReference type="ARBA" id="ARBA00023136"/>
    </source>
</evidence>
<dbReference type="PROSITE" id="PS50109">
    <property type="entry name" value="HIS_KIN"/>
    <property type="match status" value="1"/>
</dbReference>
<keyword evidence="5" id="KW-0597">Phosphoprotein</keyword>
<dbReference type="EMBL" id="FTOD01000002">
    <property type="protein sequence ID" value="SIS52298.1"/>
    <property type="molecule type" value="Genomic_DNA"/>
</dbReference>
<proteinExistence type="predicted"/>
<keyword evidence="12" id="KW-0902">Two-component regulatory system</keyword>
<protein>
    <recommendedName>
        <fullName evidence="3">histidine kinase</fullName>
        <ecNumber evidence="3">2.7.13.3</ecNumber>
    </recommendedName>
</protein>
<evidence type="ECO:0000256" key="6">
    <source>
        <dbReference type="ARBA" id="ARBA00022679"/>
    </source>
</evidence>
<dbReference type="GO" id="GO:0016036">
    <property type="term" value="P:cellular response to phosphate starvation"/>
    <property type="evidence" value="ECO:0007669"/>
    <property type="project" value="TreeGrafter"/>
</dbReference>
<dbReference type="PRINTS" id="PR00344">
    <property type="entry name" value="BCTRLSENSOR"/>
</dbReference>
<keyword evidence="8" id="KW-0547">Nucleotide-binding</keyword>
<dbReference type="GO" id="GO:0005524">
    <property type="term" value="F:ATP binding"/>
    <property type="evidence" value="ECO:0007669"/>
    <property type="project" value="UniProtKB-KW"/>
</dbReference>
<dbReference type="InterPro" id="IPR003594">
    <property type="entry name" value="HATPase_dom"/>
</dbReference>
<evidence type="ECO:0000313" key="16">
    <source>
        <dbReference type="EMBL" id="SIS52298.1"/>
    </source>
</evidence>
<evidence type="ECO:0000256" key="1">
    <source>
        <dbReference type="ARBA" id="ARBA00000085"/>
    </source>
</evidence>
<accession>A0A1N7JSI4</accession>
<evidence type="ECO:0000256" key="7">
    <source>
        <dbReference type="ARBA" id="ARBA00022692"/>
    </source>
</evidence>
<gene>
    <name evidence="16" type="ORF">SAMN05421790_102282</name>
</gene>
<dbReference type="GO" id="GO:0005886">
    <property type="term" value="C:plasma membrane"/>
    <property type="evidence" value="ECO:0007669"/>
    <property type="project" value="UniProtKB-SubCell"/>
</dbReference>
<dbReference type="InterPro" id="IPR003661">
    <property type="entry name" value="HisK_dim/P_dom"/>
</dbReference>
<dbReference type="RefSeq" id="WP_076523803.1">
    <property type="nucleotide sequence ID" value="NZ_CP048103.1"/>
</dbReference>
<comment type="catalytic activity">
    <reaction evidence="1">
        <text>ATP + protein L-histidine = ADP + protein N-phospho-L-histidine.</text>
        <dbReference type="EC" id="2.7.13.3"/>
    </reaction>
</comment>
<evidence type="ECO:0000256" key="5">
    <source>
        <dbReference type="ARBA" id="ARBA00022553"/>
    </source>
</evidence>
<dbReference type="InterPro" id="IPR005467">
    <property type="entry name" value="His_kinase_dom"/>
</dbReference>
<evidence type="ECO:0000256" key="10">
    <source>
        <dbReference type="ARBA" id="ARBA00022840"/>
    </source>
</evidence>
<dbReference type="CDD" id="cd00082">
    <property type="entry name" value="HisKA"/>
    <property type="match status" value="1"/>
</dbReference>
<dbReference type="SUPFAM" id="SSF55874">
    <property type="entry name" value="ATPase domain of HSP90 chaperone/DNA topoisomerase II/histidine kinase"/>
    <property type="match status" value="1"/>
</dbReference>
<keyword evidence="13 14" id="KW-0472">Membrane</keyword>
<evidence type="ECO:0000256" key="12">
    <source>
        <dbReference type="ARBA" id="ARBA00023012"/>
    </source>
</evidence>
<keyword evidence="10" id="KW-0067">ATP-binding</keyword>
<evidence type="ECO:0000256" key="14">
    <source>
        <dbReference type="SAM" id="Phobius"/>
    </source>
</evidence>
<dbReference type="AlphaFoldDB" id="A0A1N7JSI4"/>
<organism evidence="16 17">
    <name type="scientific">Kroppenstedtia eburnea</name>
    <dbReference type="NCBI Taxonomy" id="714067"/>
    <lineage>
        <taxon>Bacteria</taxon>
        <taxon>Bacillati</taxon>
        <taxon>Bacillota</taxon>
        <taxon>Bacilli</taxon>
        <taxon>Bacillales</taxon>
        <taxon>Thermoactinomycetaceae</taxon>
        <taxon>Kroppenstedtia</taxon>
    </lineage>
</organism>
<evidence type="ECO:0000256" key="11">
    <source>
        <dbReference type="ARBA" id="ARBA00022989"/>
    </source>
</evidence>
<evidence type="ECO:0000259" key="15">
    <source>
        <dbReference type="PROSITE" id="PS50109"/>
    </source>
</evidence>
<evidence type="ECO:0000313" key="17">
    <source>
        <dbReference type="Proteomes" id="UP000186795"/>
    </source>
</evidence>
<dbReference type="Pfam" id="PF02518">
    <property type="entry name" value="HATPase_c"/>
    <property type="match status" value="1"/>
</dbReference>
<dbReference type="InterPro" id="IPR050351">
    <property type="entry name" value="BphY/WalK/GraS-like"/>
</dbReference>
<dbReference type="Gene3D" id="3.30.565.10">
    <property type="entry name" value="Histidine kinase-like ATPase, C-terminal domain"/>
    <property type="match status" value="1"/>
</dbReference>
<keyword evidence="9 16" id="KW-0418">Kinase</keyword>
<evidence type="ECO:0000256" key="3">
    <source>
        <dbReference type="ARBA" id="ARBA00012438"/>
    </source>
</evidence>
<dbReference type="OrthoDB" id="9780487at2"/>
<keyword evidence="4" id="KW-1003">Cell membrane</keyword>
<dbReference type="PANTHER" id="PTHR45453:SF2">
    <property type="entry name" value="HISTIDINE KINASE"/>
    <property type="match status" value="1"/>
</dbReference>
<keyword evidence="7 14" id="KW-0812">Transmembrane</keyword>
<dbReference type="InterPro" id="IPR004358">
    <property type="entry name" value="Sig_transdc_His_kin-like_C"/>
</dbReference>
<dbReference type="GO" id="GO:0000155">
    <property type="term" value="F:phosphorelay sensor kinase activity"/>
    <property type="evidence" value="ECO:0007669"/>
    <property type="project" value="InterPro"/>
</dbReference>
<feature type="transmembrane region" description="Helical" evidence="14">
    <location>
        <begin position="34"/>
        <end position="57"/>
    </location>
</feature>
<evidence type="ECO:0000256" key="4">
    <source>
        <dbReference type="ARBA" id="ARBA00022475"/>
    </source>
</evidence>
<dbReference type="InterPro" id="IPR036890">
    <property type="entry name" value="HATPase_C_sf"/>
</dbReference>
<dbReference type="PANTHER" id="PTHR45453">
    <property type="entry name" value="PHOSPHATE REGULON SENSOR PROTEIN PHOR"/>
    <property type="match status" value="1"/>
</dbReference>
<feature type="transmembrane region" description="Helical" evidence="14">
    <location>
        <begin position="9"/>
        <end position="28"/>
    </location>
</feature>
<dbReference type="FunFam" id="3.30.565.10:FF:000057">
    <property type="entry name" value="Sensor histidine kinase"/>
    <property type="match status" value="1"/>
</dbReference>
<evidence type="ECO:0000256" key="9">
    <source>
        <dbReference type="ARBA" id="ARBA00022777"/>
    </source>
</evidence>
<sequence>MKLFIRDHASILIFFILQLLLISFLHWLDGLNHFSTLLYTMLLSSSLFLVFLSYRYWCYRSVYRRLSNPLQEMDDSVQGEGGVPLEEALNDLLQSQYRHYQDRLHEYERKQRDQVTFITQWVHQMKTPLSVIQLILQNKNHLDVNSLREEVDRIRRGLEIVLYTARLEIFERDFHVEPVPLLRLVHEVIHENKRFFIQNHVYPEVTVDEEAVVESDAKWLKFVLNQLVANAVKYSSGAGKKVTLHSYPRGRNWVLEVKDRGVGIPKQDLRRVFDPYYTGENGRIVSESTGMGLYLVQEVCHKLGHGIEMDSKVGEGTTVRLLFFRAN</sequence>
<evidence type="ECO:0000256" key="2">
    <source>
        <dbReference type="ARBA" id="ARBA00004651"/>
    </source>
</evidence>
<dbReference type="GO" id="GO:0004721">
    <property type="term" value="F:phosphoprotein phosphatase activity"/>
    <property type="evidence" value="ECO:0007669"/>
    <property type="project" value="TreeGrafter"/>
</dbReference>
<name>A0A1N7JSI4_9BACL</name>